<keyword evidence="5" id="KW-0418">Kinase</keyword>
<dbReference type="RefSeq" id="WP_353633480.1">
    <property type="nucleotide sequence ID" value="NZ_CP159204.1"/>
</dbReference>
<name>A0AAU8CAD7_9EURY</name>
<dbReference type="SMART" id="SM00387">
    <property type="entry name" value="HATPase_c"/>
    <property type="match status" value="1"/>
</dbReference>
<keyword evidence="8" id="KW-0812">Transmembrane</keyword>
<dbReference type="EC" id="2.7.13.3" evidence="2"/>
<accession>A0AAU8CAD7</accession>
<gene>
    <name evidence="10" type="ORF">ABSL23_09040</name>
</gene>
<evidence type="ECO:0000256" key="8">
    <source>
        <dbReference type="SAM" id="Phobius"/>
    </source>
</evidence>
<feature type="transmembrane region" description="Helical" evidence="8">
    <location>
        <begin position="42"/>
        <end position="61"/>
    </location>
</feature>
<feature type="compositionally biased region" description="Low complexity" evidence="7">
    <location>
        <begin position="533"/>
        <end position="543"/>
    </location>
</feature>
<reference evidence="10" key="1">
    <citation type="submission" date="2024-06" db="EMBL/GenBank/DDBJ databases">
        <title>Genome Sequence of an extremely halophilic archaeon isolated from Permian era halite, Salado Formation, Carlsbad, New Mexico: Halobacterium sp. strain NMX12-1.</title>
        <authorList>
            <person name="Sotoa L."/>
            <person name="DasSarma P."/>
            <person name="Anton B.P."/>
            <person name="Vincze T."/>
            <person name="Verma I."/>
            <person name="Eralp B."/>
            <person name="Powers D.W."/>
            <person name="Dozier B.L."/>
            <person name="Roberts R.J."/>
            <person name="DasSarma S."/>
        </authorList>
    </citation>
    <scope>NUCLEOTIDE SEQUENCE</scope>
    <source>
        <strain evidence="10">NMX12-1</strain>
    </source>
</reference>
<evidence type="ECO:0000256" key="5">
    <source>
        <dbReference type="ARBA" id="ARBA00022777"/>
    </source>
</evidence>
<dbReference type="InterPro" id="IPR050736">
    <property type="entry name" value="Sensor_HK_Regulatory"/>
</dbReference>
<keyword evidence="3" id="KW-0597">Phosphoprotein</keyword>
<dbReference type="Gene3D" id="3.30.565.10">
    <property type="entry name" value="Histidine kinase-like ATPase, C-terminal domain"/>
    <property type="match status" value="1"/>
</dbReference>
<dbReference type="GeneID" id="91109291"/>
<dbReference type="PROSITE" id="PS50109">
    <property type="entry name" value="HIS_KIN"/>
    <property type="match status" value="1"/>
</dbReference>
<keyword evidence="8" id="KW-0472">Membrane</keyword>
<dbReference type="PANTHER" id="PTHR43711">
    <property type="entry name" value="TWO-COMPONENT HISTIDINE KINASE"/>
    <property type="match status" value="1"/>
</dbReference>
<feature type="compositionally biased region" description="Basic and acidic residues" evidence="7">
    <location>
        <begin position="544"/>
        <end position="554"/>
    </location>
</feature>
<dbReference type="Gene3D" id="3.30.450.40">
    <property type="match status" value="1"/>
</dbReference>
<dbReference type="SUPFAM" id="SSF55874">
    <property type="entry name" value="ATPase domain of HSP90 chaperone/DNA topoisomerase II/histidine kinase"/>
    <property type="match status" value="1"/>
</dbReference>
<feature type="region of interest" description="Disordered" evidence="7">
    <location>
        <begin position="523"/>
        <end position="554"/>
    </location>
</feature>
<dbReference type="SUPFAM" id="SSF47384">
    <property type="entry name" value="Homodimeric domain of signal transducing histidine kinase"/>
    <property type="match status" value="1"/>
</dbReference>
<dbReference type="PANTHER" id="PTHR43711:SF1">
    <property type="entry name" value="HISTIDINE KINASE 1"/>
    <property type="match status" value="1"/>
</dbReference>
<dbReference type="Pfam" id="PF13185">
    <property type="entry name" value="GAF_2"/>
    <property type="match status" value="1"/>
</dbReference>
<dbReference type="Pfam" id="PF00512">
    <property type="entry name" value="HisKA"/>
    <property type="match status" value="1"/>
</dbReference>
<dbReference type="InterPro" id="IPR003018">
    <property type="entry name" value="GAF"/>
</dbReference>
<evidence type="ECO:0000259" key="9">
    <source>
        <dbReference type="PROSITE" id="PS50109"/>
    </source>
</evidence>
<dbReference type="EMBL" id="CP159204">
    <property type="protein sequence ID" value="XCF15394.1"/>
    <property type="molecule type" value="Genomic_DNA"/>
</dbReference>
<dbReference type="Gene3D" id="1.10.287.130">
    <property type="match status" value="1"/>
</dbReference>
<dbReference type="InterPro" id="IPR005467">
    <property type="entry name" value="His_kinase_dom"/>
</dbReference>
<dbReference type="InterPro" id="IPR036097">
    <property type="entry name" value="HisK_dim/P_sf"/>
</dbReference>
<feature type="transmembrane region" description="Helical" evidence="8">
    <location>
        <begin position="73"/>
        <end position="93"/>
    </location>
</feature>
<evidence type="ECO:0000256" key="4">
    <source>
        <dbReference type="ARBA" id="ARBA00022679"/>
    </source>
</evidence>
<comment type="catalytic activity">
    <reaction evidence="1">
        <text>ATP + protein L-histidine = ADP + protein N-phospho-L-histidine.</text>
        <dbReference type="EC" id="2.7.13.3"/>
    </reaction>
</comment>
<dbReference type="InterPro" id="IPR003661">
    <property type="entry name" value="HisK_dim/P_dom"/>
</dbReference>
<dbReference type="AlphaFoldDB" id="A0AAU8CAD7"/>
<dbReference type="InterPro" id="IPR004358">
    <property type="entry name" value="Sig_transdc_His_kin-like_C"/>
</dbReference>
<dbReference type="CDD" id="cd00082">
    <property type="entry name" value="HisKA"/>
    <property type="match status" value="1"/>
</dbReference>
<evidence type="ECO:0000256" key="6">
    <source>
        <dbReference type="ARBA" id="ARBA00023012"/>
    </source>
</evidence>
<evidence type="ECO:0000313" key="10">
    <source>
        <dbReference type="EMBL" id="XCF15394.1"/>
    </source>
</evidence>
<keyword evidence="4" id="KW-0808">Transferase</keyword>
<dbReference type="Pfam" id="PF02518">
    <property type="entry name" value="HATPase_c"/>
    <property type="match status" value="1"/>
</dbReference>
<dbReference type="SUPFAM" id="SSF55781">
    <property type="entry name" value="GAF domain-like"/>
    <property type="match status" value="1"/>
</dbReference>
<dbReference type="InterPro" id="IPR029016">
    <property type="entry name" value="GAF-like_dom_sf"/>
</dbReference>
<dbReference type="PRINTS" id="PR00344">
    <property type="entry name" value="BCTRLSENSOR"/>
</dbReference>
<dbReference type="InterPro" id="IPR036890">
    <property type="entry name" value="HATPase_C_sf"/>
</dbReference>
<keyword evidence="8" id="KW-1133">Transmembrane helix</keyword>
<evidence type="ECO:0000256" key="2">
    <source>
        <dbReference type="ARBA" id="ARBA00012438"/>
    </source>
</evidence>
<evidence type="ECO:0000256" key="1">
    <source>
        <dbReference type="ARBA" id="ARBA00000085"/>
    </source>
</evidence>
<dbReference type="SMART" id="SM00388">
    <property type="entry name" value="HisKA"/>
    <property type="match status" value="1"/>
</dbReference>
<feature type="domain" description="Histidine kinase" evidence="9">
    <location>
        <begin position="332"/>
        <end position="528"/>
    </location>
</feature>
<organism evidence="10">
    <name type="scientific">Halobacterium sp. NMX12-1</name>
    <dbReference type="NCBI Taxonomy" id="3166650"/>
    <lineage>
        <taxon>Archaea</taxon>
        <taxon>Methanobacteriati</taxon>
        <taxon>Methanobacteriota</taxon>
        <taxon>Stenosarchaea group</taxon>
        <taxon>Halobacteria</taxon>
        <taxon>Halobacteriales</taxon>
        <taxon>Halobacteriaceae</taxon>
        <taxon>Halobacterium</taxon>
    </lineage>
</organism>
<sequence>MSLSSRTGGTVIAVFGLALAAFHVGTISAARGESAAHLLADGFLPLVLSAAVVAAGVQLARSEGVADQFVPRALSWVAVGVVVLVAATTWLYATGADRGGLPPNLWSTLANAATFGGLIGYLVGVYDVGRRQQQVRADQLNRINDTLRIATREVVAADTRDDLERRVCERIQQSGSYESAWIGRYEPGDDELTPVAWAGLEDDYYEPLAIPLDEDVPEGRGAGGRAVRTGEIQCSQDVFADPSMEPWHDLFAEHGVESVAVVPITHDGTVYGVLSVYANRAYVFDEPEREVLAELGETIGHAVTSIEARTQLRRRERELASQNDRLEEFASVVSHDLRNPLNVAEGSVELARAEGDSEALQRASRALTRMNELVEDVLALARSGQVVSEFDSVDLGGVAAEAWQTTETRDATLDVAASLGTVAGDESRIRELFENLFRNAVEHGGDDVAVEVGELADGSGFYVADDGPGVPESDRENVFDAGFTTSPDGTGFGLNIVESIADAHGWTVSVTDSEAGGARFEFANAGAEDQSGDGRAAEPAADASARREADAVGE</sequence>
<evidence type="ECO:0000256" key="7">
    <source>
        <dbReference type="SAM" id="MobiDB-lite"/>
    </source>
</evidence>
<feature type="transmembrane region" description="Helical" evidence="8">
    <location>
        <begin position="105"/>
        <end position="126"/>
    </location>
</feature>
<evidence type="ECO:0000256" key="3">
    <source>
        <dbReference type="ARBA" id="ARBA00022553"/>
    </source>
</evidence>
<dbReference type="InterPro" id="IPR003594">
    <property type="entry name" value="HATPase_dom"/>
</dbReference>
<dbReference type="KEGG" id="hanx:ABSL23_09040"/>
<protein>
    <recommendedName>
        <fullName evidence="2">histidine kinase</fullName>
        <ecNumber evidence="2">2.7.13.3</ecNumber>
    </recommendedName>
</protein>
<dbReference type="SMART" id="SM00065">
    <property type="entry name" value="GAF"/>
    <property type="match status" value="1"/>
</dbReference>
<dbReference type="GO" id="GO:0000155">
    <property type="term" value="F:phosphorelay sensor kinase activity"/>
    <property type="evidence" value="ECO:0007669"/>
    <property type="project" value="InterPro"/>
</dbReference>
<keyword evidence="6" id="KW-0902">Two-component regulatory system</keyword>
<proteinExistence type="predicted"/>